<dbReference type="EMBL" id="BMEO01000005">
    <property type="protein sequence ID" value="GGF93781.1"/>
    <property type="molecule type" value="Genomic_DNA"/>
</dbReference>
<dbReference type="AlphaFoldDB" id="A0A917FNY5"/>
<keyword evidence="2" id="KW-1185">Reference proteome</keyword>
<comment type="caution">
    <text evidence="1">The sequence shown here is derived from an EMBL/GenBank/DDBJ whole genome shotgun (WGS) entry which is preliminary data.</text>
</comment>
<reference evidence="1" key="1">
    <citation type="journal article" date="2014" name="Int. J. Syst. Evol. Microbiol.">
        <title>Complete genome sequence of Corynebacterium casei LMG S-19264T (=DSM 44701T), isolated from a smear-ripened cheese.</title>
        <authorList>
            <consortium name="US DOE Joint Genome Institute (JGI-PGF)"/>
            <person name="Walter F."/>
            <person name="Albersmeier A."/>
            <person name="Kalinowski J."/>
            <person name="Ruckert C."/>
        </authorList>
    </citation>
    <scope>NUCLEOTIDE SEQUENCE</scope>
    <source>
        <strain evidence="1">CGMCC 1.12181</strain>
    </source>
</reference>
<organism evidence="1 2">
    <name type="scientific">Marinicella pacifica</name>
    <dbReference type="NCBI Taxonomy" id="1171543"/>
    <lineage>
        <taxon>Bacteria</taxon>
        <taxon>Pseudomonadati</taxon>
        <taxon>Pseudomonadota</taxon>
        <taxon>Gammaproteobacteria</taxon>
        <taxon>Lysobacterales</taxon>
        <taxon>Marinicellaceae</taxon>
        <taxon>Marinicella</taxon>
    </lineage>
</organism>
<sequence>MSTWHIELTPANSHQLNDVLNLSQIHKPFRKWFGVLAGEIFKSIHIGLQLPLARPKVLNKTEAQHILIEAAMIQQQCLHHYRVYQDLKIHQAKDLALHDLLLFIRMSHYHPNELDLMDYQEHSHVIESDDHLKHLLHQLQEQRLIQKIHANNRIFYDKNPYPHCHLLDTKTGRISDYDCHLNTLHNKRFKRIPHVSIECG</sequence>
<evidence type="ECO:0000313" key="1">
    <source>
        <dbReference type="EMBL" id="GGF93781.1"/>
    </source>
</evidence>
<accession>A0A917FNY5</accession>
<name>A0A917FNY5_9GAMM</name>
<gene>
    <name evidence="1" type="ORF">GCM10011365_13830</name>
</gene>
<reference evidence="1" key="2">
    <citation type="submission" date="2020-09" db="EMBL/GenBank/DDBJ databases">
        <authorList>
            <person name="Sun Q."/>
            <person name="Zhou Y."/>
        </authorList>
    </citation>
    <scope>NUCLEOTIDE SEQUENCE</scope>
    <source>
        <strain evidence="1">CGMCC 1.12181</strain>
    </source>
</reference>
<protein>
    <submittedName>
        <fullName evidence="1">Uncharacterized protein</fullName>
    </submittedName>
</protein>
<dbReference type="Proteomes" id="UP000605253">
    <property type="component" value="Unassembled WGS sequence"/>
</dbReference>
<proteinExistence type="predicted"/>
<dbReference type="RefSeq" id="WP_188364987.1">
    <property type="nucleotide sequence ID" value="NZ_BAABJF010000002.1"/>
</dbReference>
<evidence type="ECO:0000313" key="2">
    <source>
        <dbReference type="Proteomes" id="UP000605253"/>
    </source>
</evidence>